<dbReference type="OrthoDB" id="8030921at2"/>
<keyword evidence="3" id="KW-1003">Cell membrane</keyword>
<dbReference type="PANTHER" id="PTHR35011:SF10">
    <property type="entry name" value="TRAP TRANSPORTER SMALL PERMEASE PROTEIN"/>
    <property type="match status" value="1"/>
</dbReference>
<keyword evidence="12" id="KW-1185">Reference proteome</keyword>
<dbReference type="GO" id="GO:0005886">
    <property type="term" value="C:plasma membrane"/>
    <property type="evidence" value="ECO:0007669"/>
    <property type="project" value="UniProtKB-SubCell"/>
</dbReference>
<keyword evidence="5 9" id="KW-0812">Transmembrane</keyword>
<evidence type="ECO:0000256" key="3">
    <source>
        <dbReference type="ARBA" id="ARBA00022475"/>
    </source>
</evidence>
<evidence type="ECO:0000256" key="2">
    <source>
        <dbReference type="ARBA" id="ARBA00022448"/>
    </source>
</evidence>
<evidence type="ECO:0000256" key="8">
    <source>
        <dbReference type="ARBA" id="ARBA00038436"/>
    </source>
</evidence>
<dbReference type="RefSeq" id="WP_119837728.1">
    <property type="nucleotide sequence ID" value="NZ_CP060436.1"/>
</dbReference>
<keyword evidence="6 9" id="KW-1133">Transmembrane helix</keyword>
<accession>A0A418SKZ0</accession>
<comment type="function">
    <text evidence="9">Part of the tripartite ATP-independent periplasmic (TRAP) transport system.</text>
</comment>
<evidence type="ECO:0000313" key="12">
    <source>
        <dbReference type="Proteomes" id="UP000283786"/>
    </source>
</evidence>
<comment type="subcellular location">
    <subcellularLocation>
        <location evidence="1 9">Cell inner membrane</location>
        <topology evidence="1 9">Multi-pass membrane protein</topology>
    </subcellularLocation>
</comment>
<sequence length="170" mass="19032">MSLSLRILDAISLLLFRLACLLIFGIVALVTYDVLSRNLGLPTAVWAVNSVEYAMLHITFLCLPELVRTRGHVCVEVLLTYMPDGLRKTWELGLHILSALICFYLAWQTADSFLTALIKGTYEVRSYDMPNWLIYATMPLGFFFGGLQFLAFPIRGESFFGASPDAHAGM</sequence>
<evidence type="ECO:0000313" key="11">
    <source>
        <dbReference type="EMBL" id="QPM90913.1"/>
    </source>
</evidence>
<proteinExistence type="inferred from homology"/>
<comment type="subunit">
    <text evidence="9">The complex comprises the extracytoplasmic solute receptor protein and the two transmembrane proteins.</text>
</comment>
<evidence type="ECO:0000256" key="9">
    <source>
        <dbReference type="RuleBase" id="RU369079"/>
    </source>
</evidence>
<name>A0A418SKZ0_9RHOB</name>
<dbReference type="InterPro" id="IPR007387">
    <property type="entry name" value="TRAP_DctQ"/>
</dbReference>
<dbReference type="GO" id="GO:0022857">
    <property type="term" value="F:transmembrane transporter activity"/>
    <property type="evidence" value="ECO:0007669"/>
    <property type="project" value="UniProtKB-UniRule"/>
</dbReference>
<gene>
    <name evidence="11" type="ORF">PSAL_021550</name>
</gene>
<keyword evidence="2 9" id="KW-0813">Transport</keyword>
<comment type="caution">
    <text evidence="9">Lacks conserved residue(s) required for the propagation of feature annotation.</text>
</comment>
<evidence type="ECO:0000256" key="7">
    <source>
        <dbReference type="ARBA" id="ARBA00023136"/>
    </source>
</evidence>
<dbReference type="EMBL" id="CP060436">
    <property type="protein sequence ID" value="QPM90913.1"/>
    <property type="molecule type" value="Genomic_DNA"/>
</dbReference>
<keyword evidence="4 9" id="KW-0997">Cell inner membrane</keyword>
<dbReference type="KEGG" id="palw:PSAL_021550"/>
<feature type="transmembrane region" description="Helical" evidence="9">
    <location>
        <begin position="132"/>
        <end position="152"/>
    </location>
</feature>
<evidence type="ECO:0000256" key="1">
    <source>
        <dbReference type="ARBA" id="ARBA00004429"/>
    </source>
</evidence>
<dbReference type="Pfam" id="PF04290">
    <property type="entry name" value="DctQ"/>
    <property type="match status" value="1"/>
</dbReference>
<evidence type="ECO:0000256" key="4">
    <source>
        <dbReference type="ARBA" id="ARBA00022519"/>
    </source>
</evidence>
<feature type="transmembrane region" description="Helical" evidence="9">
    <location>
        <begin position="12"/>
        <end position="32"/>
    </location>
</feature>
<dbReference type="GO" id="GO:0015740">
    <property type="term" value="P:C4-dicarboxylate transport"/>
    <property type="evidence" value="ECO:0007669"/>
    <property type="project" value="TreeGrafter"/>
</dbReference>
<evidence type="ECO:0000256" key="6">
    <source>
        <dbReference type="ARBA" id="ARBA00022989"/>
    </source>
</evidence>
<evidence type="ECO:0000259" key="10">
    <source>
        <dbReference type="Pfam" id="PF04290"/>
    </source>
</evidence>
<dbReference type="Proteomes" id="UP000283786">
    <property type="component" value="Chromosome"/>
</dbReference>
<dbReference type="PANTHER" id="PTHR35011">
    <property type="entry name" value="2,3-DIKETO-L-GULONATE TRAP TRANSPORTER SMALL PERMEASE PROTEIN YIAM"/>
    <property type="match status" value="1"/>
</dbReference>
<feature type="domain" description="Tripartite ATP-independent periplasmic transporters DctQ component" evidence="10">
    <location>
        <begin position="26"/>
        <end position="151"/>
    </location>
</feature>
<dbReference type="AlphaFoldDB" id="A0A418SKZ0"/>
<reference evidence="11 12" key="1">
    <citation type="submission" date="2020-08" db="EMBL/GenBank/DDBJ databases">
        <title>Genome sequence of Rhodobacteraceae bacterium Lw-13e.</title>
        <authorList>
            <person name="Poehlein A."/>
            <person name="Wolter L."/>
            <person name="Daniel R."/>
            <person name="Brinkhoff T."/>
        </authorList>
    </citation>
    <scope>NUCLEOTIDE SEQUENCE [LARGE SCALE GENOMIC DNA]</scope>
    <source>
        <strain evidence="11 12">Lw-13e</strain>
    </source>
</reference>
<keyword evidence="7 9" id="KW-0472">Membrane</keyword>
<organism evidence="11 12">
    <name type="scientific">Pseudooceanicola algae</name>
    <dbReference type="NCBI Taxonomy" id="1537215"/>
    <lineage>
        <taxon>Bacteria</taxon>
        <taxon>Pseudomonadati</taxon>
        <taxon>Pseudomonadota</taxon>
        <taxon>Alphaproteobacteria</taxon>
        <taxon>Rhodobacterales</taxon>
        <taxon>Paracoccaceae</taxon>
        <taxon>Pseudooceanicola</taxon>
    </lineage>
</organism>
<evidence type="ECO:0000256" key="5">
    <source>
        <dbReference type="ARBA" id="ARBA00022692"/>
    </source>
</evidence>
<comment type="similarity">
    <text evidence="8 9">Belongs to the TRAP transporter small permease family.</text>
</comment>
<protein>
    <recommendedName>
        <fullName evidence="9">TRAP transporter small permease protein</fullName>
    </recommendedName>
</protein>
<dbReference type="InterPro" id="IPR055348">
    <property type="entry name" value="DctQ"/>
</dbReference>
<feature type="transmembrane region" description="Helical" evidence="9">
    <location>
        <begin position="89"/>
        <end position="107"/>
    </location>
</feature>